<dbReference type="InterPro" id="IPR011006">
    <property type="entry name" value="CheY-like_superfamily"/>
</dbReference>
<gene>
    <name evidence="3" type="ORF">HFV08_04090</name>
</gene>
<dbReference type="Gene3D" id="3.40.50.2300">
    <property type="match status" value="1"/>
</dbReference>
<dbReference type="PANTHER" id="PTHR43214:SF42">
    <property type="entry name" value="TRANSCRIPTIONAL REGULATORY PROTEIN DESR"/>
    <property type="match status" value="1"/>
</dbReference>
<dbReference type="InterPro" id="IPR000792">
    <property type="entry name" value="Tscrpt_reg_LuxR_C"/>
</dbReference>
<sequence length="201" mass="21210">MIRVHVAHTADLFRSALAALLRGEHSFDVTSGGWPGPGHRPEYAPPDVHVIDVECPGACSLLERLAGGARPEGAEGRLLVLAPAGRPGLLRRAYEARALGFVDKNGPAATLAQAVRAVARGERFVDGALASGVLRGWEMPLTPRELSVLTLAAEGNSVADIALNLRLSNGTVRNYIAAATRKVGARNRIDAIRISQGAGWM</sequence>
<evidence type="ECO:0000313" key="3">
    <source>
        <dbReference type="EMBL" id="NKI40443.1"/>
    </source>
</evidence>
<dbReference type="RefSeq" id="WP_168535966.1">
    <property type="nucleotide sequence ID" value="NZ_JAAWWP010000002.1"/>
</dbReference>
<dbReference type="SUPFAM" id="SSF52172">
    <property type="entry name" value="CheY-like"/>
    <property type="match status" value="1"/>
</dbReference>
<evidence type="ECO:0000313" key="4">
    <source>
        <dbReference type="Proteomes" id="UP000772196"/>
    </source>
</evidence>
<dbReference type="CDD" id="cd06170">
    <property type="entry name" value="LuxR_C_like"/>
    <property type="match status" value="1"/>
</dbReference>
<dbReference type="PANTHER" id="PTHR43214">
    <property type="entry name" value="TWO-COMPONENT RESPONSE REGULATOR"/>
    <property type="match status" value="1"/>
</dbReference>
<dbReference type="SUPFAM" id="SSF46894">
    <property type="entry name" value="C-terminal effector domain of the bipartite response regulators"/>
    <property type="match status" value="1"/>
</dbReference>
<dbReference type="Gene3D" id="1.10.10.10">
    <property type="entry name" value="Winged helix-like DNA-binding domain superfamily/Winged helix DNA-binding domain"/>
    <property type="match status" value="1"/>
</dbReference>
<dbReference type="PROSITE" id="PS50043">
    <property type="entry name" value="HTH_LUXR_2"/>
    <property type="match status" value="1"/>
</dbReference>
<dbReference type="InterPro" id="IPR016032">
    <property type="entry name" value="Sig_transdc_resp-reg_C-effctor"/>
</dbReference>
<feature type="domain" description="HTH luxR-type" evidence="2">
    <location>
        <begin position="133"/>
        <end position="199"/>
    </location>
</feature>
<dbReference type="InterPro" id="IPR039420">
    <property type="entry name" value="WalR-like"/>
</dbReference>
<keyword evidence="1" id="KW-0238">DNA-binding</keyword>
<dbReference type="InterPro" id="IPR036388">
    <property type="entry name" value="WH-like_DNA-bd_sf"/>
</dbReference>
<dbReference type="PROSITE" id="PS00622">
    <property type="entry name" value="HTH_LUXR_1"/>
    <property type="match status" value="1"/>
</dbReference>
<reference evidence="3 4" key="1">
    <citation type="submission" date="2020-04" db="EMBL/GenBank/DDBJ databases">
        <title>Phylogenetic Diversity and Antibacterial Activity against Ralstonia solanacearum of Endophytic Actinomycete Isolated from Moss.</title>
        <authorList>
            <person name="Zhuang X."/>
        </authorList>
    </citation>
    <scope>NUCLEOTIDE SEQUENCE [LARGE SCALE GENOMIC DNA]</scope>
    <source>
        <strain evidence="3 4">LD120</strain>
    </source>
</reference>
<dbReference type="EMBL" id="JAAWWP010000002">
    <property type="protein sequence ID" value="NKI40443.1"/>
    <property type="molecule type" value="Genomic_DNA"/>
</dbReference>
<dbReference type="Pfam" id="PF00196">
    <property type="entry name" value="GerE"/>
    <property type="match status" value="1"/>
</dbReference>
<organism evidence="3 4">
    <name type="scientific">Streptomyces physcomitrii</name>
    <dbReference type="NCBI Taxonomy" id="2724184"/>
    <lineage>
        <taxon>Bacteria</taxon>
        <taxon>Bacillati</taxon>
        <taxon>Actinomycetota</taxon>
        <taxon>Actinomycetes</taxon>
        <taxon>Kitasatosporales</taxon>
        <taxon>Streptomycetaceae</taxon>
        <taxon>Streptomyces</taxon>
    </lineage>
</organism>
<name>A0ABX1GXG1_9ACTN</name>
<evidence type="ECO:0000259" key="2">
    <source>
        <dbReference type="PROSITE" id="PS50043"/>
    </source>
</evidence>
<accession>A0ABX1GXG1</accession>
<evidence type="ECO:0000256" key="1">
    <source>
        <dbReference type="ARBA" id="ARBA00023125"/>
    </source>
</evidence>
<dbReference type="SMART" id="SM00421">
    <property type="entry name" value="HTH_LUXR"/>
    <property type="match status" value="1"/>
</dbReference>
<dbReference type="PRINTS" id="PR00038">
    <property type="entry name" value="HTHLUXR"/>
</dbReference>
<dbReference type="Proteomes" id="UP000772196">
    <property type="component" value="Unassembled WGS sequence"/>
</dbReference>
<proteinExistence type="predicted"/>
<comment type="caution">
    <text evidence="3">The sequence shown here is derived from an EMBL/GenBank/DDBJ whole genome shotgun (WGS) entry which is preliminary data.</text>
</comment>
<keyword evidence="4" id="KW-1185">Reference proteome</keyword>
<protein>
    <submittedName>
        <fullName evidence="3">Response regulator transcription factor</fullName>
    </submittedName>
</protein>